<name>A0A061RKZ8_9CHLO</name>
<proteinExistence type="predicted"/>
<feature type="region of interest" description="Disordered" evidence="1">
    <location>
        <begin position="124"/>
        <end position="152"/>
    </location>
</feature>
<feature type="compositionally biased region" description="Basic residues" evidence="1">
    <location>
        <begin position="231"/>
        <end position="240"/>
    </location>
</feature>
<evidence type="ECO:0000256" key="1">
    <source>
        <dbReference type="SAM" id="MobiDB-lite"/>
    </source>
</evidence>
<evidence type="ECO:0000313" key="2">
    <source>
        <dbReference type="EMBL" id="JAC71444.1"/>
    </source>
</evidence>
<reference evidence="2" key="1">
    <citation type="submission" date="2014-05" db="EMBL/GenBank/DDBJ databases">
        <title>The transcriptome of the halophilic microalga Tetraselmis sp. GSL018 isolated from the Great Salt Lake, Utah.</title>
        <authorList>
            <person name="Jinkerson R.E."/>
            <person name="D'Adamo S."/>
            <person name="Posewitz M.C."/>
        </authorList>
    </citation>
    <scope>NUCLEOTIDE SEQUENCE</scope>
    <source>
        <strain evidence="2">GSL018</strain>
    </source>
</reference>
<protein>
    <submittedName>
        <fullName evidence="2">Uncharacterized protein</fullName>
    </submittedName>
</protein>
<dbReference type="AlphaFoldDB" id="A0A061RKZ8"/>
<sequence>RCVSGTTLGCGSSLSGAEQARNIVFASKKIMGMAQAARMESSRSLQLQVMRDHPKQLPFIQWHCRLREGFAIPNMLIGKGITSALPVKCKGSAQVRRNRWHWAPEGISMRKGVPNPAGEVCGAQARRGRKSQAPPRLRVSARDTRGTGTRFPAPIARQRPRCLCSLVSRWAPPALCERPWTLGAQWGTDTALGRGGGRIAASTAWPQSHESAASSACGRKQHTALQCRSRGLAHRGRSGGRRGSPSGT</sequence>
<feature type="non-terminal residue" evidence="2">
    <location>
        <position position="1"/>
    </location>
</feature>
<dbReference type="EMBL" id="GBEZ01014644">
    <property type="protein sequence ID" value="JAC71444.1"/>
    <property type="molecule type" value="Transcribed_RNA"/>
</dbReference>
<gene>
    <name evidence="2" type="ORF">TSPGSL018_1894</name>
</gene>
<feature type="region of interest" description="Disordered" evidence="1">
    <location>
        <begin position="227"/>
        <end position="248"/>
    </location>
</feature>
<organism evidence="2">
    <name type="scientific">Tetraselmis sp. GSL018</name>
    <dbReference type="NCBI Taxonomy" id="582737"/>
    <lineage>
        <taxon>Eukaryota</taxon>
        <taxon>Viridiplantae</taxon>
        <taxon>Chlorophyta</taxon>
        <taxon>core chlorophytes</taxon>
        <taxon>Chlorodendrophyceae</taxon>
        <taxon>Chlorodendrales</taxon>
        <taxon>Chlorodendraceae</taxon>
        <taxon>Tetraselmis</taxon>
    </lineage>
</organism>
<accession>A0A061RKZ8</accession>